<feature type="compositionally biased region" description="Basic and acidic residues" evidence="8">
    <location>
        <begin position="38"/>
        <end position="51"/>
    </location>
</feature>
<dbReference type="GO" id="GO:0061630">
    <property type="term" value="F:ubiquitin protein ligase activity"/>
    <property type="evidence" value="ECO:0007669"/>
    <property type="project" value="UniProtKB-EC"/>
</dbReference>
<evidence type="ECO:0000256" key="8">
    <source>
        <dbReference type="SAM" id="MobiDB-lite"/>
    </source>
</evidence>
<feature type="region of interest" description="Disordered" evidence="8">
    <location>
        <begin position="1"/>
        <end position="51"/>
    </location>
</feature>
<keyword evidence="6 7" id="KW-0175">Coiled coil</keyword>
<keyword evidence="6" id="KW-0833">Ubl conjugation pathway</keyword>
<keyword evidence="11" id="KW-1185">Reference proteome</keyword>
<dbReference type="Pfam" id="PF26095">
    <property type="entry name" value="CC_Bre1"/>
    <property type="match status" value="1"/>
</dbReference>
<organism evidence="10 11">
    <name type="scientific">Trametes coccinea (strain BRFM310)</name>
    <name type="common">Pycnoporus coccineus</name>
    <dbReference type="NCBI Taxonomy" id="1353009"/>
    <lineage>
        <taxon>Eukaryota</taxon>
        <taxon>Fungi</taxon>
        <taxon>Dikarya</taxon>
        <taxon>Basidiomycota</taxon>
        <taxon>Agaricomycotina</taxon>
        <taxon>Agaricomycetes</taxon>
        <taxon>Polyporales</taxon>
        <taxon>Polyporaceae</taxon>
        <taxon>Trametes</taxon>
    </lineage>
</organism>
<dbReference type="GO" id="GO:0005634">
    <property type="term" value="C:nucleus"/>
    <property type="evidence" value="ECO:0007669"/>
    <property type="project" value="UniProtKB-SubCell"/>
</dbReference>
<evidence type="ECO:0000256" key="5">
    <source>
        <dbReference type="ARBA" id="ARBA00023242"/>
    </source>
</evidence>
<feature type="compositionally biased region" description="Basic and acidic residues" evidence="8">
    <location>
        <begin position="1"/>
        <end position="28"/>
    </location>
</feature>
<evidence type="ECO:0000313" key="11">
    <source>
        <dbReference type="Proteomes" id="UP000193067"/>
    </source>
</evidence>
<evidence type="ECO:0000259" key="9">
    <source>
        <dbReference type="Pfam" id="PF26095"/>
    </source>
</evidence>
<evidence type="ECO:0000313" key="10">
    <source>
        <dbReference type="EMBL" id="OSD06800.1"/>
    </source>
</evidence>
<sequence>MESRKRPHGDDGESSRPKKRAVSDDRASPSHPNGTTSHSDEPKETDNVELFRKEAIYRRMKQYSREAERSQARVAELERRRTQCEAGLAALEACWTQIIGTIRSLVKPEDLPSLQKDSEAIRDLTLHVSSEAEPEYVDALRDKMQATTDIVKAFVNLSTQGRAGPSDEEMARRCQEAEAETSALRSELSLVRTKLRDTESQKEHYREALIAAEKRADRLQTCTCERCRRWRRC</sequence>
<comment type="pathway">
    <text evidence="6">Protein modification; protein ubiquitination.</text>
</comment>
<comment type="similarity">
    <text evidence="6">Belongs to the BRE1 family.</text>
</comment>
<evidence type="ECO:0000256" key="4">
    <source>
        <dbReference type="ARBA" id="ARBA00022833"/>
    </source>
</evidence>
<protein>
    <recommendedName>
        <fullName evidence="6">E3 ubiquitin protein ligase</fullName>
        <ecNumber evidence="6">2.3.2.27</ecNumber>
    </recommendedName>
</protein>
<accession>A0A1Y2J072</accession>
<comment type="subcellular location">
    <subcellularLocation>
        <location evidence="1 6">Nucleus</location>
    </subcellularLocation>
</comment>
<dbReference type="EMBL" id="KZ084089">
    <property type="protein sequence ID" value="OSD06800.1"/>
    <property type="molecule type" value="Genomic_DNA"/>
</dbReference>
<evidence type="ECO:0000256" key="7">
    <source>
        <dbReference type="SAM" id="Coils"/>
    </source>
</evidence>
<feature type="domain" description="BRE1-like coiled-coil containing" evidence="9">
    <location>
        <begin position="76"/>
        <end position="219"/>
    </location>
</feature>
<dbReference type="GO" id="GO:0033503">
    <property type="term" value="C:HULC complex"/>
    <property type="evidence" value="ECO:0007669"/>
    <property type="project" value="TreeGrafter"/>
</dbReference>
<gene>
    <name evidence="10" type="ORF">PYCCODRAFT_765112</name>
</gene>
<dbReference type="GO" id="GO:0016567">
    <property type="term" value="P:protein ubiquitination"/>
    <property type="evidence" value="ECO:0007669"/>
    <property type="project" value="UniProtKB-UniRule"/>
</dbReference>
<dbReference type="PANTHER" id="PTHR23163:SF0">
    <property type="entry name" value="E3 UBIQUITIN-PROTEIN LIGASE BRE1"/>
    <property type="match status" value="1"/>
</dbReference>
<name>A0A1Y2J072_TRAC3</name>
<keyword evidence="3 6" id="KW-0863">Zinc-finger</keyword>
<evidence type="ECO:0000256" key="2">
    <source>
        <dbReference type="ARBA" id="ARBA00022723"/>
    </source>
</evidence>
<dbReference type="InterPro" id="IPR013956">
    <property type="entry name" value="E3_ubiquit_lig_Bre1"/>
</dbReference>
<dbReference type="OrthoDB" id="10266039at2759"/>
<dbReference type="PANTHER" id="PTHR23163">
    <property type="entry name" value="RING FINGER PROTEIN-RELATED"/>
    <property type="match status" value="1"/>
</dbReference>
<evidence type="ECO:0000256" key="6">
    <source>
        <dbReference type="RuleBase" id="RU365038"/>
    </source>
</evidence>
<keyword evidence="5 6" id="KW-0539">Nucleus</keyword>
<feature type="coiled-coil region" evidence="7">
    <location>
        <begin position="53"/>
        <end position="87"/>
    </location>
</feature>
<evidence type="ECO:0000256" key="1">
    <source>
        <dbReference type="ARBA" id="ARBA00004123"/>
    </source>
</evidence>
<keyword evidence="6" id="KW-0808">Transferase</keyword>
<dbReference type="GO" id="GO:0006325">
    <property type="term" value="P:chromatin organization"/>
    <property type="evidence" value="ECO:0007669"/>
    <property type="project" value="UniProtKB-KW"/>
</dbReference>
<dbReference type="Proteomes" id="UP000193067">
    <property type="component" value="Unassembled WGS sequence"/>
</dbReference>
<keyword evidence="2 6" id="KW-0479">Metal-binding</keyword>
<dbReference type="GO" id="GO:0008270">
    <property type="term" value="F:zinc ion binding"/>
    <property type="evidence" value="ECO:0007669"/>
    <property type="project" value="UniProtKB-KW"/>
</dbReference>
<keyword evidence="4 6" id="KW-0862">Zinc</keyword>
<dbReference type="InterPro" id="IPR058643">
    <property type="entry name" value="BRE1-like_CC"/>
</dbReference>
<dbReference type="UniPathway" id="UPA00143"/>
<evidence type="ECO:0000256" key="3">
    <source>
        <dbReference type="ARBA" id="ARBA00022771"/>
    </source>
</evidence>
<proteinExistence type="inferred from homology"/>
<dbReference type="EC" id="2.3.2.27" evidence="6"/>
<dbReference type="STRING" id="1353009.A0A1Y2J072"/>
<comment type="catalytic activity">
    <reaction evidence="6">
        <text>S-ubiquitinyl-[E2 ubiquitin-conjugating enzyme]-L-cysteine + [acceptor protein]-L-lysine = [E2 ubiquitin-conjugating enzyme]-L-cysteine + N(6)-ubiquitinyl-[acceptor protein]-L-lysine.</text>
        <dbReference type="EC" id="2.3.2.27"/>
    </reaction>
</comment>
<reference evidence="10 11" key="1">
    <citation type="journal article" date="2015" name="Biotechnol. Biofuels">
        <title>Enhanced degradation of softwood versus hardwood by the white-rot fungus Pycnoporus coccineus.</title>
        <authorList>
            <person name="Couturier M."/>
            <person name="Navarro D."/>
            <person name="Chevret D."/>
            <person name="Henrissat B."/>
            <person name="Piumi F."/>
            <person name="Ruiz-Duenas F.J."/>
            <person name="Martinez A.T."/>
            <person name="Grigoriev I.V."/>
            <person name="Riley R."/>
            <person name="Lipzen A."/>
            <person name="Berrin J.G."/>
            <person name="Master E.R."/>
            <person name="Rosso M.N."/>
        </authorList>
    </citation>
    <scope>NUCLEOTIDE SEQUENCE [LARGE SCALE GENOMIC DNA]</scope>
    <source>
        <strain evidence="10 11">BRFM310</strain>
    </source>
</reference>
<keyword evidence="6" id="KW-0156">Chromatin regulator</keyword>
<dbReference type="AlphaFoldDB" id="A0A1Y2J072"/>